<name>A0AAU7T3R9_9ACTN</name>
<dbReference type="SUPFAM" id="SSF51905">
    <property type="entry name" value="FAD/NAD(P)-binding domain"/>
    <property type="match status" value="1"/>
</dbReference>
<feature type="domain" description="Amine oxidase" evidence="1">
    <location>
        <begin position="12"/>
        <end position="274"/>
    </location>
</feature>
<dbReference type="Gene3D" id="1.10.3110.10">
    <property type="entry name" value="protoporphyrinogen ix oxidase, domain 3"/>
    <property type="match status" value="1"/>
</dbReference>
<protein>
    <submittedName>
        <fullName evidence="2">FAD-dependent oxidoreductase</fullName>
    </submittedName>
</protein>
<dbReference type="InterPro" id="IPR002937">
    <property type="entry name" value="Amino_oxidase"/>
</dbReference>
<dbReference type="EMBL" id="CP158165">
    <property type="protein sequence ID" value="XBV21461.1"/>
    <property type="molecule type" value="Genomic_DNA"/>
</dbReference>
<accession>A0AAU7T3R9</accession>
<dbReference type="Gene3D" id="3.50.50.60">
    <property type="entry name" value="FAD/NAD(P)-binding domain"/>
    <property type="match status" value="1"/>
</dbReference>
<evidence type="ECO:0000259" key="1">
    <source>
        <dbReference type="Pfam" id="PF01593"/>
    </source>
</evidence>
<gene>
    <name evidence="2" type="ORF">ABN611_23170</name>
</gene>
<dbReference type="PANTHER" id="PTHR42923:SF17">
    <property type="entry name" value="AMINE OXIDASE DOMAIN-CONTAINING PROTEIN"/>
    <property type="match status" value="1"/>
</dbReference>
<dbReference type="GO" id="GO:0016491">
    <property type="term" value="F:oxidoreductase activity"/>
    <property type="evidence" value="ECO:0007669"/>
    <property type="project" value="InterPro"/>
</dbReference>
<organism evidence="2">
    <name type="scientific">Kribbella sp. HUAS MG21</name>
    <dbReference type="NCBI Taxonomy" id="3160966"/>
    <lineage>
        <taxon>Bacteria</taxon>
        <taxon>Bacillati</taxon>
        <taxon>Actinomycetota</taxon>
        <taxon>Actinomycetes</taxon>
        <taxon>Propionibacteriales</taxon>
        <taxon>Kribbellaceae</taxon>
        <taxon>Kribbella</taxon>
    </lineage>
</organism>
<dbReference type="InterPro" id="IPR036188">
    <property type="entry name" value="FAD/NAD-bd_sf"/>
</dbReference>
<dbReference type="InterPro" id="IPR050464">
    <property type="entry name" value="Zeta_carotene_desat/Oxidored"/>
</dbReference>
<evidence type="ECO:0000313" key="2">
    <source>
        <dbReference type="EMBL" id="XBV21461.1"/>
    </source>
</evidence>
<dbReference type="Gene3D" id="3.90.660.20">
    <property type="entry name" value="Protoporphyrinogen oxidase, mitochondrial, domain 2"/>
    <property type="match status" value="1"/>
</dbReference>
<reference evidence="2" key="1">
    <citation type="submission" date="2024-06" db="EMBL/GenBank/DDBJ databases">
        <title>Kribbella sp. strain HUAS MG21 genome sequences.</title>
        <authorList>
            <person name="Mo P."/>
        </authorList>
    </citation>
    <scope>NUCLEOTIDE SEQUENCE</scope>
    <source>
        <strain evidence="2">HUAS MG21</strain>
    </source>
</reference>
<dbReference type="Pfam" id="PF01593">
    <property type="entry name" value="Amino_oxidase"/>
    <property type="match status" value="1"/>
</dbReference>
<dbReference type="PANTHER" id="PTHR42923">
    <property type="entry name" value="PROTOPORPHYRINOGEN OXIDASE"/>
    <property type="match status" value="1"/>
</dbReference>
<dbReference type="RefSeq" id="WP_350274321.1">
    <property type="nucleotide sequence ID" value="NZ_CP158165.1"/>
</dbReference>
<dbReference type="AlphaFoldDB" id="A0AAU7T3R9"/>
<sequence>MTESVAVIGAGISGLTAAYLLARRYDVTLFDAEPRLGGHAHTHDVTDPAGRRLAVDTGFIVHNTRTYPLLRKLFAELGIRTRPTEMSMSISDPASGLEFAGGRGATGIFAQRRRLVDPRFLGLLAEVRRFHRSAARYVARTGDDDVATLGEFLDAERFSAAFTRLYAVPVVSCVWSCGGGSALTYPARYLFRFLDHHGMLSVGGSPRWLTVAGGSRTYVDAVAGRIGRVGGDVRTGLPVRSVRRHPDGVAVTVADGNTSDFGRVVLATHADQAVELLADASPEEKTVLGSFGYSRNATLLHTDTSLLPATKRARAAWNHVIRPGAPLTTYWMNKLQGLETDETYLVTLNGAEAVDPARVIARMDYRHPIYTPEAVAAQSSLATLGSGRIAFAGAYHGWGFHEDGCRSGVAAAESFGVRW</sequence>
<proteinExistence type="predicted"/>